<feature type="compositionally biased region" description="Basic and acidic residues" evidence="6">
    <location>
        <begin position="158"/>
        <end position="170"/>
    </location>
</feature>
<comment type="subunit">
    <text evidence="4">Part of the 50S ribosomal subunit. Contacts protein L32.</text>
</comment>
<name>A0ABS9J0Y9_9FLAO</name>
<dbReference type="Gene3D" id="3.90.1030.10">
    <property type="entry name" value="Ribosomal protein L17"/>
    <property type="match status" value="1"/>
</dbReference>
<accession>A0ABS9J0Y9</accession>
<dbReference type="RefSeq" id="WP_236958016.1">
    <property type="nucleotide sequence ID" value="NZ_JAETXX010000001.1"/>
</dbReference>
<evidence type="ECO:0000256" key="5">
    <source>
        <dbReference type="RuleBase" id="RU000660"/>
    </source>
</evidence>
<reference evidence="7 8" key="1">
    <citation type="submission" date="2021-01" db="EMBL/GenBank/DDBJ databases">
        <title>Genome sequencing of Joostella atrarenae M1-2 (= KCTC 23194).</title>
        <authorList>
            <person name="Zakaria M.R."/>
            <person name="Lam M.Q."/>
            <person name="Chong C.S."/>
        </authorList>
    </citation>
    <scope>NUCLEOTIDE SEQUENCE [LARGE SCALE GENOMIC DNA]</scope>
    <source>
        <strain evidence="7 8">M1-2</strain>
    </source>
</reference>
<comment type="caution">
    <text evidence="7">The sequence shown here is derived from an EMBL/GenBank/DDBJ whole genome shotgun (WGS) entry which is preliminary data.</text>
</comment>
<dbReference type="PANTHER" id="PTHR14413:SF16">
    <property type="entry name" value="LARGE RIBOSOMAL SUBUNIT PROTEIN BL17M"/>
    <property type="match status" value="1"/>
</dbReference>
<proteinExistence type="inferred from homology"/>
<sequence>MRHGKKFNHLSRKTAHRKAMLANMACSLIEHKRINTTLAKAKALKQFVEPLVTKSKADTTHNRRIVFSKLRDKYAVTELFRDVAVKVGDRPGGYTRIIKLGNRLGDNADMAMIELVDYNEIYNAADKPAKKKSTRRGKSKKSADAAATEAPAATATKEGSDSEKPETSQE</sequence>
<evidence type="ECO:0000256" key="3">
    <source>
        <dbReference type="ARBA" id="ARBA00023274"/>
    </source>
</evidence>
<keyword evidence="3 4" id="KW-0687">Ribonucleoprotein</keyword>
<dbReference type="HAMAP" id="MF_01368">
    <property type="entry name" value="Ribosomal_bL17"/>
    <property type="match status" value="1"/>
</dbReference>
<evidence type="ECO:0000256" key="4">
    <source>
        <dbReference type="HAMAP-Rule" id="MF_01368"/>
    </source>
</evidence>
<evidence type="ECO:0000313" key="7">
    <source>
        <dbReference type="EMBL" id="MCF8714072.1"/>
    </source>
</evidence>
<dbReference type="PANTHER" id="PTHR14413">
    <property type="entry name" value="RIBOSOMAL PROTEIN L17"/>
    <property type="match status" value="1"/>
</dbReference>
<keyword evidence="2 4" id="KW-0689">Ribosomal protein</keyword>
<dbReference type="SUPFAM" id="SSF64263">
    <property type="entry name" value="Prokaryotic ribosomal protein L17"/>
    <property type="match status" value="1"/>
</dbReference>
<keyword evidence="8" id="KW-1185">Reference proteome</keyword>
<dbReference type="GO" id="GO:0005840">
    <property type="term" value="C:ribosome"/>
    <property type="evidence" value="ECO:0007669"/>
    <property type="project" value="UniProtKB-KW"/>
</dbReference>
<evidence type="ECO:0000256" key="1">
    <source>
        <dbReference type="ARBA" id="ARBA00008777"/>
    </source>
</evidence>
<dbReference type="Proteomes" id="UP000829517">
    <property type="component" value="Unassembled WGS sequence"/>
</dbReference>
<feature type="region of interest" description="Disordered" evidence="6">
    <location>
        <begin position="126"/>
        <end position="170"/>
    </location>
</feature>
<protein>
    <recommendedName>
        <fullName evidence="4">Large ribosomal subunit protein bL17</fullName>
    </recommendedName>
</protein>
<feature type="compositionally biased region" description="Basic residues" evidence="6">
    <location>
        <begin position="129"/>
        <end position="140"/>
    </location>
</feature>
<feature type="compositionally biased region" description="Low complexity" evidence="6">
    <location>
        <begin position="144"/>
        <end position="156"/>
    </location>
</feature>
<dbReference type="InterPro" id="IPR036373">
    <property type="entry name" value="Ribosomal_bL17_sf"/>
</dbReference>
<organism evidence="7 8">
    <name type="scientific">Joostella atrarenae</name>
    <dbReference type="NCBI Taxonomy" id="679257"/>
    <lineage>
        <taxon>Bacteria</taxon>
        <taxon>Pseudomonadati</taxon>
        <taxon>Bacteroidota</taxon>
        <taxon>Flavobacteriia</taxon>
        <taxon>Flavobacteriales</taxon>
        <taxon>Flavobacteriaceae</taxon>
        <taxon>Joostella</taxon>
    </lineage>
</organism>
<evidence type="ECO:0000256" key="6">
    <source>
        <dbReference type="SAM" id="MobiDB-lite"/>
    </source>
</evidence>
<dbReference type="InterPro" id="IPR000456">
    <property type="entry name" value="Ribosomal_bL17"/>
</dbReference>
<evidence type="ECO:0000313" key="8">
    <source>
        <dbReference type="Proteomes" id="UP000829517"/>
    </source>
</evidence>
<dbReference type="EMBL" id="JAETXX010000001">
    <property type="protein sequence ID" value="MCF8714072.1"/>
    <property type="molecule type" value="Genomic_DNA"/>
</dbReference>
<gene>
    <name evidence="4 7" type="primary">rplQ</name>
    <name evidence="7" type="ORF">JM658_04455</name>
</gene>
<dbReference type="Pfam" id="PF01196">
    <property type="entry name" value="Ribosomal_L17"/>
    <property type="match status" value="1"/>
</dbReference>
<evidence type="ECO:0000256" key="2">
    <source>
        <dbReference type="ARBA" id="ARBA00022980"/>
    </source>
</evidence>
<comment type="similarity">
    <text evidence="1 4 5">Belongs to the bacterial ribosomal protein bL17 family.</text>
</comment>
<dbReference type="PROSITE" id="PS01167">
    <property type="entry name" value="RIBOSOMAL_L17"/>
    <property type="match status" value="1"/>
</dbReference>
<dbReference type="InterPro" id="IPR047859">
    <property type="entry name" value="Ribosomal_bL17_CS"/>
</dbReference>
<dbReference type="NCBIfam" id="TIGR00059">
    <property type="entry name" value="L17"/>
    <property type="match status" value="1"/>
</dbReference>